<proteinExistence type="predicted"/>
<evidence type="ECO:0000313" key="4">
    <source>
        <dbReference type="Proteomes" id="UP001060164"/>
    </source>
</evidence>
<feature type="transmembrane region" description="Helical" evidence="1">
    <location>
        <begin position="114"/>
        <end position="137"/>
    </location>
</feature>
<dbReference type="InterPro" id="IPR032834">
    <property type="entry name" value="NatK-like_C"/>
</dbReference>
<name>A0ABY5VJC3_9FIRM</name>
<keyword evidence="1" id="KW-0812">Transmembrane</keyword>
<gene>
    <name evidence="3" type="ORF">NQ502_03625</name>
</gene>
<feature type="transmembrane region" description="Helical" evidence="1">
    <location>
        <begin position="7"/>
        <end position="33"/>
    </location>
</feature>
<sequence>MAGVMGWYFAWQVVKLFLVDGMILAAALVWYRIWSQIDRPRLELAAGFLASCGIVLFIYPGYFLKSISWIKSWEAVSFLLIFATVLSVWAVGYLKLSVSDYLLLGTVLFVMQKYSYHVLYCRSMLLITGWILLLAIVQRRYRSARQQAMPCLLTLFSATICYCIYQTIFEGKALQIYYNIARKYDFDRIQKFFCLLFITFCFLLIFALLMFLLKRGLHYYFSKAQEMSEKYEEIGAYLLAVPVMLFVVLFLLDIAGMFYDTELVPFRMGTAAIFIAAFLGMQLFYLKLLLKTVQLKEHLEYQEKVQEHLQLYHRKMNENMQEIRAIKHDMKNIFLTMGELVRRNGDAPLQEYYYSQIAPFAQAEIQKNDMYVQLQMLQNETLEAFLHYKLLQGISAGEDIRIVTMLDHTYFPHCVDVSDIVRITGIFLDNALEEVQQMQDGHVELELREQEGTMQILIKNTVRTSTLERGVHAGVTSKGLGRGNGLVIAKRLIDKHSDILWNSYFQGNLFVQSIQVFRPER</sequence>
<dbReference type="PANTHER" id="PTHR40448:SF1">
    <property type="entry name" value="TWO-COMPONENT SENSOR HISTIDINE KINASE"/>
    <property type="match status" value="1"/>
</dbReference>
<dbReference type="Pfam" id="PF14501">
    <property type="entry name" value="HATPase_c_5"/>
    <property type="match status" value="1"/>
</dbReference>
<accession>A0ABY5VJC3</accession>
<keyword evidence="4" id="KW-1185">Reference proteome</keyword>
<protein>
    <submittedName>
        <fullName evidence="3">GHKL domain-containing protein</fullName>
    </submittedName>
</protein>
<keyword evidence="1" id="KW-1133">Transmembrane helix</keyword>
<dbReference type="InterPro" id="IPR036890">
    <property type="entry name" value="HATPase_C_sf"/>
</dbReference>
<dbReference type="Gene3D" id="3.30.565.10">
    <property type="entry name" value="Histidine kinase-like ATPase, C-terminal domain"/>
    <property type="match status" value="1"/>
</dbReference>
<dbReference type="RefSeq" id="WP_028529477.1">
    <property type="nucleotide sequence ID" value="NZ_CABLBR010000025.1"/>
</dbReference>
<dbReference type="SUPFAM" id="SSF55874">
    <property type="entry name" value="ATPase domain of HSP90 chaperone/DNA topoisomerase II/histidine kinase"/>
    <property type="match status" value="1"/>
</dbReference>
<evidence type="ECO:0000256" key="1">
    <source>
        <dbReference type="SAM" id="Phobius"/>
    </source>
</evidence>
<feature type="transmembrane region" description="Helical" evidence="1">
    <location>
        <begin position="76"/>
        <end position="94"/>
    </location>
</feature>
<keyword evidence="1" id="KW-0472">Membrane</keyword>
<reference evidence="3" key="1">
    <citation type="journal article" date="2022" name="Cell">
        <title>Design, construction, and in vivo augmentation of a complex gut microbiome.</title>
        <authorList>
            <person name="Cheng A.G."/>
            <person name="Ho P.Y."/>
            <person name="Aranda-Diaz A."/>
            <person name="Jain S."/>
            <person name="Yu F.B."/>
            <person name="Meng X."/>
            <person name="Wang M."/>
            <person name="Iakiviak M."/>
            <person name="Nagashima K."/>
            <person name="Zhao A."/>
            <person name="Murugkar P."/>
            <person name="Patil A."/>
            <person name="Atabakhsh K."/>
            <person name="Weakley A."/>
            <person name="Yan J."/>
            <person name="Brumbaugh A.R."/>
            <person name="Higginbottom S."/>
            <person name="Dimas A."/>
            <person name="Shiver A.L."/>
            <person name="Deutschbauer A."/>
            <person name="Neff N."/>
            <person name="Sonnenburg J.L."/>
            <person name="Huang K.C."/>
            <person name="Fischbach M.A."/>
        </authorList>
    </citation>
    <scope>NUCLEOTIDE SEQUENCE</scope>
    <source>
        <strain evidence="3">DSM 19829</strain>
    </source>
</reference>
<dbReference type="Proteomes" id="UP001060164">
    <property type="component" value="Chromosome"/>
</dbReference>
<feature type="transmembrane region" description="Helical" evidence="1">
    <location>
        <begin position="234"/>
        <end position="259"/>
    </location>
</feature>
<feature type="domain" description="Sensor histidine kinase NatK-like C-terminal" evidence="2">
    <location>
        <begin position="417"/>
        <end position="515"/>
    </location>
</feature>
<organism evidence="3 4">
    <name type="scientific">Ruminococcus gauvreauii</name>
    <dbReference type="NCBI Taxonomy" id="438033"/>
    <lineage>
        <taxon>Bacteria</taxon>
        <taxon>Bacillati</taxon>
        <taxon>Bacillota</taxon>
        <taxon>Clostridia</taxon>
        <taxon>Eubacteriales</taxon>
        <taxon>Oscillospiraceae</taxon>
        <taxon>Ruminococcus</taxon>
    </lineage>
</organism>
<feature type="transmembrane region" description="Helical" evidence="1">
    <location>
        <begin position="189"/>
        <end position="213"/>
    </location>
</feature>
<evidence type="ECO:0000259" key="2">
    <source>
        <dbReference type="Pfam" id="PF14501"/>
    </source>
</evidence>
<feature type="transmembrane region" description="Helical" evidence="1">
    <location>
        <begin position="271"/>
        <end position="290"/>
    </location>
</feature>
<dbReference type="EMBL" id="CP102290">
    <property type="protein sequence ID" value="UWP60158.1"/>
    <property type="molecule type" value="Genomic_DNA"/>
</dbReference>
<feature type="transmembrane region" description="Helical" evidence="1">
    <location>
        <begin position="45"/>
        <end position="64"/>
    </location>
</feature>
<evidence type="ECO:0000313" key="3">
    <source>
        <dbReference type="EMBL" id="UWP60158.1"/>
    </source>
</evidence>
<dbReference type="PANTHER" id="PTHR40448">
    <property type="entry name" value="TWO-COMPONENT SENSOR HISTIDINE KINASE"/>
    <property type="match status" value="1"/>
</dbReference>